<evidence type="ECO:0000313" key="3">
    <source>
        <dbReference type="EMBL" id="GAA3564392.1"/>
    </source>
</evidence>
<dbReference type="PANTHER" id="PTHR24320">
    <property type="entry name" value="RETINOL DEHYDROGENASE"/>
    <property type="match status" value="1"/>
</dbReference>
<proteinExistence type="inferred from homology"/>
<dbReference type="SUPFAM" id="SSF51735">
    <property type="entry name" value="NAD(P)-binding Rossmann-fold domains"/>
    <property type="match status" value="1"/>
</dbReference>
<accession>A0ABP6XB39</accession>
<dbReference type="EMBL" id="BAAAYR010000002">
    <property type="protein sequence ID" value="GAA3564392.1"/>
    <property type="molecule type" value="Genomic_DNA"/>
</dbReference>
<evidence type="ECO:0000256" key="1">
    <source>
        <dbReference type="ARBA" id="ARBA00006484"/>
    </source>
</evidence>
<dbReference type="Pfam" id="PF00106">
    <property type="entry name" value="adh_short"/>
    <property type="match status" value="1"/>
</dbReference>
<evidence type="ECO:0000256" key="2">
    <source>
        <dbReference type="ARBA" id="ARBA00023002"/>
    </source>
</evidence>
<dbReference type="Gene3D" id="3.40.50.720">
    <property type="entry name" value="NAD(P)-binding Rossmann-like Domain"/>
    <property type="match status" value="1"/>
</dbReference>
<sequence length="324" mass="34200">MTMNDIRGFTKTSTADDVLAGIDLAGKRAVVTGAASGIGVETARALARAGAEVTIAVRNTVKGREVADDIAASVPGTSPAVRVAELHLDDIASVDAFVAAWSGPLHILVNNAGIMDTPLAYTSAGWESQLATNHLGHFALATGLHDALVEAGSARVVSVASSGHGSSPFHFEDPFFVRRDYTPNLGYGQSKTANVLFAVEAQRRWGGEGVTANALMPGGIWTGLQKHWDPELLATLKRDAVDLVKTTEQGASTSVLLATAPELEGYGGRYFEDNREARVVPEIYDVVYGVLPWAVDPEAAARLWDVSTALVDAERVRLGLVAAR</sequence>
<comment type="similarity">
    <text evidence="1">Belongs to the short-chain dehydrogenases/reductases (SDR) family.</text>
</comment>
<reference evidence="4" key="1">
    <citation type="journal article" date="2019" name="Int. J. Syst. Evol. Microbiol.">
        <title>The Global Catalogue of Microorganisms (GCM) 10K type strain sequencing project: providing services to taxonomists for standard genome sequencing and annotation.</title>
        <authorList>
            <consortium name="The Broad Institute Genomics Platform"/>
            <consortium name="The Broad Institute Genome Sequencing Center for Infectious Disease"/>
            <person name="Wu L."/>
            <person name="Ma J."/>
        </authorList>
    </citation>
    <scope>NUCLEOTIDE SEQUENCE [LARGE SCALE GENOMIC DNA]</scope>
    <source>
        <strain evidence="4">JCM 16540</strain>
    </source>
</reference>
<evidence type="ECO:0000313" key="4">
    <source>
        <dbReference type="Proteomes" id="UP001500767"/>
    </source>
</evidence>
<dbReference type="PANTHER" id="PTHR24320:SF272">
    <property type="entry name" value="NAD(P)-BINDING ROSSMANN-FOLD SUPERFAMILY PROTEIN"/>
    <property type="match status" value="1"/>
</dbReference>
<dbReference type="Proteomes" id="UP001500767">
    <property type="component" value="Unassembled WGS sequence"/>
</dbReference>
<protein>
    <submittedName>
        <fullName evidence="3">SDR family NAD(P)-dependent oxidoreductase</fullName>
    </submittedName>
</protein>
<keyword evidence="4" id="KW-1185">Reference proteome</keyword>
<keyword evidence="2" id="KW-0560">Oxidoreductase</keyword>
<gene>
    <name evidence="3" type="ORF">GCM10022197_20040</name>
</gene>
<organism evidence="3 4">
    <name type="scientific">Microlunatus spumicola</name>
    <dbReference type="NCBI Taxonomy" id="81499"/>
    <lineage>
        <taxon>Bacteria</taxon>
        <taxon>Bacillati</taxon>
        <taxon>Actinomycetota</taxon>
        <taxon>Actinomycetes</taxon>
        <taxon>Propionibacteriales</taxon>
        <taxon>Propionibacteriaceae</taxon>
        <taxon>Microlunatus</taxon>
    </lineage>
</organism>
<comment type="caution">
    <text evidence="3">The sequence shown here is derived from an EMBL/GenBank/DDBJ whole genome shotgun (WGS) entry which is preliminary data.</text>
</comment>
<dbReference type="InterPro" id="IPR036291">
    <property type="entry name" value="NAD(P)-bd_dom_sf"/>
</dbReference>
<name>A0ABP6XB39_9ACTN</name>
<dbReference type="InterPro" id="IPR002347">
    <property type="entry name" value="SDR_fam"/>
</dbReference>
<dbReference type="PRINTS" id="PR00081">
    <property type="entry name" value="GDHRDH"/>
</dbReference>
<dbReference type="RefSeq" id="WP_344742141.1">
    <property type="nucleotide sequence ID" value="NZ_BAAAYR010000002.1"/>
</dbReference>